<gene>
    <name evidence="5" type="ORF">METZ01_LOCUS339678</name>
</gene>
<dbReference type="InterPro" id="IPR000792">
    <property type="entry name" value="Tscrpt_reg_LuxR_C"/>
</dbReference>
<dbReference type="PANTHER" id="PTHR44688:SF16">
    <property type="entry name" value="DNA-BINDING TRANSCRIPTIONAL ACTIVATOR DEVR_DOSR"/>
    <property type="match status" value="1"/>
</dbReference>
<evidence type="ECO:0000259" key="4">
    <source>
        <dbReference type="PROSITE" id="PS50043"/>
    </source>
</evidence>
<dbReference type="GO" id="GO:0003677">
    <property type="term" value="F:DNA binding"/>
    <property type="evidence" value="ECO:0007669"/>
    <property type="project" value="UniProtKB-KW"/>
</dbReference>
<dbReference type="PRINTS" id="PR00038">
    <property type="entry name" value="HTHLUXR"/>
</dbReference>
<keyword evidence="2" id="KW-0238">DNA-binding</keyword>
<name>A0A382QMU4_9ZZZZ</name>
<dbReference type="AlphaFoldDB" id="A0A382QMU4"/>
<dbReference type="SMART" id="SM00421">
    <property type="entry name" value="HTH_LUXR"/>
    <property type="match status" value="1"/>
</dbReference>
<evidence type="ECO:0000256" key="3">
    <source>
        <dbReference type="ARBA" id="ARBA00023163"/>
    </source>
</evidence>
<keyword evidence="3" id="KW-0804">Transcription</keyword>
<reference evidence="5" key="1">
    <citation type="submission" date="2018-05" db="EMBL/GenBank/DDBJ databases">
        <authorList>
            <person name="Lanie J.A."/>
            <person name="Ng W.-L."/>
            <person name="Kazmierczak K.M."/>
            <person name="Andrzejewski T.M."/>
            <person name="Davidsen T.M."/>
            <person name="Wayne K.J."/>
            <person name="Tettelin H."/>
            <person name="Glass J.I."/>
            <person name="Rusch D."/>
            <person name="Podicherti R."/>
            <person name="Tsui H.-C.T."/>
            <person name="Winkler M.E."/>
        </authorList>
    </citation>
    <scope>NUCLEOTIDE SEQUENCE</scope>
</reference>
<evidence type="ECO:0000256" key="2">
    <source>
        <dbReference type="ARBA" id="ARBA00023125"/>
    </source>
</evidence>
<feature type="domain" description="HTH luxR-type" evidence="4">
    <location>
        <begin position="7"/>
        <end position="72"/>
    </location>
</feature>
<dbReference type="PANTHER" id="PTHR44688">
    <property type="entry name" value="DNA-BINDING TRANSCRIPTIONAL ACTIVATOR DEVR_DOSR"/>
    <property type="match status" value="1"/>
</dbReference>
<keyword evidence="1" id="KW-0805">Transcription regulation</keyword>
<evidence type="ECO:0000256" key="1">
    <source>
        <dbReference type="ARBA" id="ARBA00023015"/>
    </source>
</evidence>
<protein>
    <recommendedName>
        <fullName evidence="4">HTH luxR-type domain-containing protein</fullName>
    </recommendedName>
</protein>
<sequence>MAQERANVFWIKELSGREREISVLVAREFTNEQIGEKLDISELTVKTHLRNVYSKTGVHDKAQLVSRILKSEADFWNVEYHKLMRRLHQAQDDKNKT</sequence>
<dbReference type="InterPro" id="IPR036388">
    <property type="entry name" value="WH-like_DNA-bd_sf"/>
</dbReference>
<evidence type="ECO:0000313" key="5">
    <source>
        <dbReference type="EMBL" id="SVC86824.1"/>
    </source>
</evidence>
<dbReference type="SUPFAM" id="SSF46894">
    <property type="entry name" value="C-terminal effector domain of the bipartite response regulators"/>
    <property type="match status" value="1"/>
</dbReference>
<dbReference type="Pfam" id="PF00196">
    <property type="entry name" value="GerE"/>
    <property type="match status" value="1"/>
</dbReference>
<dbReference type="EMBL" id="UINC01115643">
    <property type="protein sequence ID" value="SVC86824.1"/>
    <property type="molecule type" value="Genomic_DNA"/>
</dbReference>
<dbReference type="CDD" id="cd06170">
    <property type="entry name" value="LuxR_C_like"/>
    <property type="match status" value="1"/>
</dbReference>
<proteinExistence type="predicted"/>
<dbReference type="PROSITE" id="PS50043">
    <property type="entry name" value="HTH_LUXR_2"/>
    <property type="match status" value="1"/>
</dbReference>
<dbReference type="GO" id="GO:0006355">
    <property type="term" value="P:regulation of DNA-templated transcription"/>
    <property type="evidence" value="ECO:0007669"/>
    <property type="project" value="InterPro"/>
</dbReference>
<dbReference type="Gene3D" id="1.10.10.10">
    <property type="entry name" value="Winged helix-like DNA-binding domain superfamily/Winged helix DNA-binding domain"/>
    <property type="match status" value="1"/>
</dbReference>
<organism evidence="5">
    <name type="scientific">marine metagenome</name>
    <dbReference type="NCBI Taxonomy" id="408172"/>
    <lineage>
        <taxon>unclassified sequences</taxon>
        <taxon>metagenomes</taxon>
        <taxon>ecological metagenomes</taxon>
    </lineage>
</organism>
<dbReference type="InterPro" id="IPR016032">
    <property type="entry name" value="Sig_transdc_resp-reg_C-effctor"/>
</dbReference>
<accession>A0A382QMU4</accession>